<evidence type="ECO:0000256" key="1">
    <source>
        <dbReference type="ARBA" id="ARBA00023125"/>
    </source>
</evidence>
<dbReference type="GeneID" id="301137878"/>
<organism evidence="3 4">
    <name type="scientific">Viridibacillus arvi</name>
    <dbReference type="NCBI Taxonomy" id="263475"/>
    <lineage>
        <taxon>Bacteria</taxon>
        <taxon>Bacillati</taxon>
        <taxon>Bacillota</taxon>
        <taxon>Bacilli</taxon>
        <taxon>Bacillales</taxon>
        <taxon>Caryophanaceae</taxon>
        <taxon>Viridibacillus</taxon>
    </lineage>
</organism>
<keyword evidence="4" id="KW-1185">Reference proteome</keyword>
<dbReference type="InterPro" id="IPR050807">
    <property type="entry name" value="TransReg_Diox_bact_type"/>
</dbReference>
<dbReference type="CDD" id="cd00093">
    <property type="entry name" value="HTH_XRE"/>
    <property type="match status" value="1"/>
</dbReference>
<reference evidence="4" key="1">
    <citation type="submission" date="2015-08" db="EMBL/GenBank/DDBJ databases">
        <title>Fjat-10028 dsm 16317.</title>
        <authorList>
            <person name="Liu B."/>
            <person name="Wang J."/>
            <person name="Zhu Y."/>
            <person name="Liu G."/>
            <person name="Chen Q."/>
            <person name="Chen Z."/>
            <person name="Lan J."/>
            <person name="Che J."/>
            <person name="Ge C."/>
            <person name="Shi H."/>
            <person name="Pan Z."/>
            <person name="Liu X."/>
        </authorList>
    </citation>
    <scope>NUCLEOTIDE SEQUENCE [LARGE SCALE GENOMIC DNA]</scope>
    <source>
        <strain evidence="4">DSM 16317</strain>
    </source>
</reference>
<dbReference type="EMBL" id="LILB01000007">
    <property type="protein sequence ID" value="KOO48200.1"/>
    <property type="molecule type" value="Genomic_DNA"/>
</dbReference>
<evidence type="ECO:0000313" key="3">
    <source>
        <dbReference type="EMBL" id="KOO48200.1"/>
    </source>
</evidence>
<dbReference type="Pfam" id="PF01381">
    <property type="entry name" value="HTH_3"/>
    <property type="match status" value="1"/>
</dbReference>
<protein>
    <recommendedName>
        <fullName evidence="2">HTH cro/C1-type domain-containing protein</fullName>
    </recommendedName>
</protein>
<feature type="domain" description="HTH cro/C1-type" evidence="2">
    <location>
        <begin position="10"/>
        <end position="64"/>
    </location>
</feature>
<sequence length="79" mass="8996">MENDRWGRRIRAFRKLKRIQQVEFAKKVGMSTSILGKIERGDRLPTEEQLQIIATALDINMDELKGGEKPSTIQGGNKV</sequence>
<dbReference type="AlphaFoldDB" id="A0A0M0LAR4"/>
<dbReference type="GO" id="GO:0003700">
    <property type="term" value="F:DNA-binding transcription factor activity"/>
    <property type="evidence" value="ECO:0007669"/>
    <property type="project" value="TreeGrafter"/>
</dbReference>
<dbReference type="OrthoDB" id="3035529at2"/>
<dbReference type="SMART" id="SM00530">
    <property type="entry name" value="HTH_XRE"/>
    <property type="match status" value="1"/>
</dbReference>
<dbReference type="Gene3D" id="1.10.260.40">
    <property type="entry name" value="lambda repressor-like DNA-binding domains"/>
    <property type="match status" value="1"/>
</dbReference>
<dbReference type="InterPro" id="IPR010982">
    <property type="entry name" value="Lambda_DNA-bd_dom_sf"/>
</dbReference>
<gene>
    <name evidence="3" type="ORF">AMD00_17440</name>
</gene>
<keyword evidence="1" id="KW-0238">DNA-binding</keyword>
<accession>A0A0M0LAR4</accession>
<dbReference type="GO" id="GO:0005829">
    <property type="term" value="C:cytosol"/>
    <property type="evidence" value="ECO:0007669"/>
    <property type="project" value="TreeGrafter"/>
</dbReference>
<dbReference type="InterPro" id="IPR001387">
    <property type="entry name" value="Cro/C1-type_HTH"/>
</dbReference>
<dbReference type="PANTHER" id="PTHR46797:SF1">
    <property type="entry name" value="METHYLPHOSPHONATE SYNTHASE"/>
    <property type="match status" value="1"/>
</dbReference>
<dbReference type="PROSITE" id="PS50943">
    <property type="entry name" value="HTH_CROC1"/>
    <property type="match status" value="1"/>
</dbReference>
<dbReference type="GO" id="GO:0003677">
    <property type="term" value="F:DNA binding"/>
    <property type="evidence" value="ECO:0007669"/>
    <property type="project" value="UniProtKB-KW"/>
</dbReference>
<dbReference type="RefSeq" id="WP_053418351.1">
    <property type="nucleotide sequence ID" value="NZ_JBCMHV010000028.1"/>
</dbReference>
<dbReference type="PATRIC" id="fig|263475.3.peg.2324"/>
<name>A0A0M0LAR4_9BACL</name>
<dbReference type="PANTHER" id="PTHR46797">
    <property type="entry name" value="HTH-TYPE TRANSCRIPTIONAL REGULATOR"/>
    <property type="match status" value="1"/>
</dbReference>
<evidence type="ECO:0000313" key="4">
    <source>
        <dbReference type="Proteomes" id="UP000036867"/>
    </source>
</evidence>
<dbReference type="STRING" id="263475.AMD00_17440"/>
<dbReference type="Proteomes" id="UP000036867">
    <property type="component" value="Unassembled WGS sequence"/>
</dbReference>
<evidence type="ECO:0000259" key="2">
    <source>
        <dbReference type="PROSITE" id="PS50943"/>
    </source>
</evidence>
<proteinExistence type="predicted"/>
<comment type="caution">
    <text evidence="3">The sequence shown here is derived from an EMBL/GenBank/DDBJ whole genome shotgun (WGS) entry which is preliminary data.</text>
</comment>
<dbReference type="SUPFAM" id="SSF47413">
    <property type="entry name" value="lambda repressor-like DNA-binding domains"/>
    <property type="match status" value="1"/>
</dbReference>